<gene>
    <name evidence="3" type="ORF">EJ08DRAFT_699518</name>
</gene>
<dbReference type="EMBL" id="MU007059">
    <property type="protein sequence ID" value="KAF2427534.1"/>
    <property type="molecule type" value="Genomic_DNA"/>
</dbReference>
<name>A0A9P4TVF6_9PEZI</name>
<dbReference type="Pfam" id="PF07428">
    <property type="entry name" value="Tri3"/>
    <property type="match status" value="1"/>
</dbReference>
<dbReference type="GO" id="GO:0016407">
    <property type="term" value="F:acetyltransferase activity"/>
    <property type="evidence" value="ECO:0007669"/>
    <property type="project" value="InterPro"/>
</dbReference>
<protein>
    <recommendedName>
        <fullName evidence="5">Condensation domain-containing protein</fullName>
    </recommendedName>
</protein>
<evidence type="ECO:0000256" key="1">
    <source>
        <dbReference type="ARBA" id="ARBA00006439"/>
    </source>
</evidence>
<evidence type="ECO:0000256" key="2">
    <source>
        <dbReference type="ARBA" id="ARBA00022679"/>
    </source>
</evidence>
<evidence type="ECO:0000313" key="4">
    <source>
        <dbReference type="Proteomes" id="UP000800235"/>
    </source>
</evidence>
<dbReference type="AlphaFoldDB" id="A0A9P4TVF6"/>
<dbReference type="Proteomes" id="UP000800235">
    <property type="component" value="Unassembled WGS sequence"/>
</dbReference>
<dbReference type="Gene3D" id="3.30.559.10">
    <property type="entry name" value="Chloramphenicol acetyltransferase-like domain"/>
    <property type="match status" value="1"/>
</dbReference>
<dbReference type="OrthoDB" id="2548233at2759"/>
<proteinExistence type="inferred from homology"/>
<keyword evidence="4" id="KW-1185">Reference proteome</keyword>
<dbReference type="Gene3D" id="3.30.559.30">
    <property type="entry name" value="Nonribosomal peptide synthetase, condensation domain"/>
    <property type="match status" value="1"/>
</dbReference>
<reference evidence="3" key="1">
    <citation type="journal article" date="2020" name="Stud. Mycol.">
        <title>101 Dothideomycetes genomes: a test case for predicting lifestyles and emergence of pathogens.</title>
        <authorList>
            <person name="Haridas S."/>
            <person name="Albert R."/>
            <person name="Binder M."/>
            <person name="Bloem J."/>
            <person name="Labutti K."/>
            <person name="Salamov A."/>
            <person name="Andreopoulos B."/>
            <person name="Baker S."/>
            <person name="Barry K."/>
            <person name="Bills G."/>
            <person name="Bluhm B."/>
            <person name="Cannon C."/>
            <person name="Castanera R."/>
            <person name="Culley D."/>
            <person name="Daum C."/>
            <person name="Ezra D."/>
            <person name="Gonzalez J."/>
            <person name="Henrissat B."/>
            <person name="Kuo A."/>
            <person name="Liang C."/>
            <person name="Lipzen A."/>
            <person name="Lutzoni F."/>
            <person name="Magnuson J."/>
            <person name="Mondo S."/>
            <person name="Nolan M."/>
            <person name="Ohm R."/>
            <person name="Pangilinan J."/>
            <person name="Park H.-J."/>
            <person name="Ramirez L."/>
            <person name="Alfaro M."/>
            <person name="Sun H."/>
            <person name="Tritt A."/>
            <person name="Yoshinaga Y."/>
            <person name="Zwiers L.-H."/>
            <person name="Turgeon B."/>
            <person name="Goodwin S."/>
            <person name="Spatafora J."/>
            <person name="Crous P."/>
            <person name="Grigoriev I."/>
        </authorList>
    </citation>
    <scope>NUCLEOTIDE SEQUENCE</scope>
    <source>
        <strain evidence="3">CBS 130266</strain>
    </source>
</reference>
<dbReference type="InterPro" id="IPR023213">
    <property type="entry name" value="CAT-like_dom_sf"/>
</dbReference>
<evidence type="ECO:0008006" key="5">
    <source>
        <dbReference type="Google" id="ProtNLM"/>
    </source>
</evidence>
<comment type="caution">
    <text evidence="3">The sequence shown here is derived from an EMBL/GenBank/DDBJ whole genome shotgun (WGS) entry which is preliminary data.</text>
</comment>
<evidence type="ECO:0000313" key="3">
    <source>
        <dbReference type="EMBL" id="KAF2427534.1"/>
    </source>
</evidence>
<keyword evidence="2" id="KW-0808">Transferase</keyword>
<sequence length="530" mass="60282">MESYPDVDPSVYRWHQSKDNPSRWRRQAVGSETSWLLKPKVFREMFISACLILETSVSQSCLSTAAERAWIDLRVQISDFTVTPVIGEDKKTIYIEYDTPRNEDEIRIWLDRTMFVKDLGRREMDFRELRRTILESKTQPEVDQAYLLLCSVLEPGESGLVIKVNIMVNTDHQVTDGTGTRILLGRYLALLATALSKYQPAPLDLNDQTIWKEAISNLAPAWPMIMNTDQVTSGTDYQLAVADNKATMRKLGTNPGLPLLQEPTPPSQEFHSITLDQAKTTALLAAIKTQLYKNATVTHVGHAAMVLAMLRLQNLSSSDKNKHSLYSPCWLNGRRCLTPYGYSRDPRKWYVPCLVSYSPIIFPSLEDLVLRPGASRAEVRDMLVKGCNVAEEGYKELREKTSVLPQMVALVEEDGMKRLGEFLAGKKQKDSREVGTAFMADPYFISDGITEQYIDREYFDSFSDPIRMIFEIGNVAFAANAEKNLIVRMSSWRGQLTVVGEWEGQYYRYDEIVEYLEDIISVMLTLIDEG</sequence>
<dbReference type="GO" id="GO:0043386">
    <property type="term" value="P:mycotoxin biosynthetic process"/>
    <property type="evidence" value="ECO:0007669"/>
    <property type="project" value="InterPro"/>
</dbReference>
<dbReference type="InterPro" id="IPR009992">
    <property type="entry name" value="Tri3/Sat12/Sat16/Mac1"/>
</dbReference>
<dbReference type="PANTHER" id="PTHR42034:SF1">
    <property type="entry name" value="CONDENSATION DOMAIN-CONTAINING PROTEIN"/>
    <property type="match status" value="1"/>
</dbReference>
<accession>A0A9P4TVF6</accession>
<comment type="similarity">
    <text evidence="1">Belongs to the trichothecene O-acetyltransferase family.</text>
</comment>
<organism evidence="3 4">
    <name type="scientific">Tothia fuscella</name>
    <dbReference type="NCBI Taxonomy" id="1048955"/>
    <lineage>
        <taxon>Eukaryota</taxon>
        <taxon>Fungi</taxon>
        <taxon>Dikarya</taxon>
        <taxon>Ascomycota</taxon>
        <taxon>Pezizomycotina</taxon>
        <taxon>Dothideomycetes</taxon>
        <taxon>Pleosporomycetidae</taxon>
        <taxon>Venturiales</taxon>
        <taxon>Cylindrosympodiaceae</taxon>
        <taxon>Tothia</taxon>
    </lineage>
</organism>
<dbReference type="PANTHER" id="PTHR42034">
    <property type="entry name" value="CHROMOSOME 7, WHOLE GENOME SHOTGUN SEQUENCE-RELATED"/>
    <property type="match status" value="1"/>
</dbReference>